<dbReference type="InterPro" id="IPR007470">
    <property type="entry name" value="HemX"/>
</dbReference>
<feature type="transmembrane region" description="Helical" evidence="3">
    <location>
        <begin position="33"/>
        <end position="53"/>
    </location>
</feature>
<keyword evidence="3" id="KW-0472">Membrane</keyword>
<dbReference type="RefSeq" id="WP_172432287.1">
    <property type="nucleotide sequence ID" value="NZ_AP022642.1"/>
</dbReference>
<feature type="coiled-coil region" evidence="1">
    <location>
        <begin position="69"/>
        <end position="126"/>
    </location>
</feature>
<dbReference type="EMBL" id="AP022642">
    <property type="protein sequence ID" value="BCA26235.1"/>
    <property type="molecule type" value="Genomic_DNA"/>
</dbReference>
<proteinExistence type="predicted"/>
<name>A0A679G7V5_9GAMM</name>
<gene>
    <name evidence="4" type="ORF">PtoMrB4_02120</name>
</gene>
<keyword evidence="1" id="KW-0175">Coiled coil</keyword>
<evidence type="ECO:0000313" key="5">
    <source>
        <dbReference type="Proteomes" id="UP000501237"/>
    </source>
</evidence>
<evidence type="ECO:0000256" key="3">
    <source>
        <dbReference type="SAM" id="Phobius"/>
    </source>
</evidence>
<protein>
    <submittedName>
        <fullName evidence="4">Heme biosynthesis operon protein HemX</fullName>
    </submittedName>
</protein>
<feature type="region of interest" description="Disordered" evidence="2">
    <location>
        <begin position="359"/>
        <end position="390"/>
    </location>
</feature>
<feature type="region of interest" description="Disordered" evidence="2">
    <location>
        <begin position="1"/>
        <end position="26"/>
    </location>
</feature>
<dbReference type="GeneID" id="57395421"/>
<dbReference type="PANTHER" id="PTHR38043:SF1">
    <property type="entry name" value="PROTEIN HEMX"/>
    <property type="match status" value="1"/>
</dbReference>
<keyword evidence="3" id="KW-0812">Transmembrane</keyword>
<dbReference type="Pfam" id="PF04375">
    <property type="entry name" value="HemX"/>
    <property type="match status" value="1"/>
</dbReference>
<feature type="compositionally biased region" description="Low complexity" evidence="2">
    <location>
        <begin position="361"/>
        <end position="377"/>
    </location>
</feature>
<organism evidence="4 5">
    <name type="scientific">Metapseudomonas otitidis</name>
    <dbReference type="NCBI Taxonomy" id="319939"/>
    <lineage>
        <taxon>Bacteria</taxon>
        <taxon>Pseudomonadati</taxon>
        <taxon>Pseudomonadota</taxon>
        <taxon>Gammaproteobacteria</taxon>
        <taxon>Pseudomonadales</taxon>
        <taxon>Pseudomonadaceae</taxon>
        <taxon>Metapseudomonas</taxon>
    </lineage>
</organism>
<evidence type="ECO:0000313" key="4">
    <source>
        <dbReference type="EMBL" id="BCA26235.1"/>
    </source>
</evidence>
<evidence type="ECO:0000256" key="1">
    <source>
        <dbReference type="SAM" id="Coils"/>
    </source>
</evidence>
<dbReference type="KEGG" id="poj:PtoMrB4_02120"/>
<sequence length="390" mass="42308">MSEADLVKPEQQSPASEAVVPPTGKPAARGNGLALLALLIGAAGAGVGGLSLWQLHAIEARDQQQQSLVQDAQGRAQSLEQSDKRLAERIDRLPTPEELDERRRLLANLQNDQQRLSQRVESVLGASRKDWRLAEAEHLLRLASLRLSALQDITSAKALVEAADDILREQDDPAAFGAREQLSRSLEALRTTPQPDRTGLFLQLGALREQAASLQPLAPAFEDKGGVLRNMAAEGDGGSWWGEWLEKLSHYFRIQFDADQNIKPLLSGQGLSQVRLALSLALEQAQWAALHGQTQVYQQSLKQARDVLDTQFNDENPESRALMARLGELAEQPVEVSTPDLAPALEAVQAYLARGQRIAEPKGQAKAPAQAEPAAGQDLEDTPAAEGQGQ</sequence>
<dbReference type="Proteomes" id="UP000501237">
    <property type="component" value="Chromosome"/>
</dbReference>
<reference evidence="4 5" key="1">
    <citation type="journal article" date="2020" name="Microbiol. Resour. Announc.">
        <title>Complete genome sequence of Pseudomonas otitidis strain MrB4, isolated from Lake Biwa in Japan.</title>
        <authorList>
            <person name="Miyazaki K."/>
            <person name="Hase E."/>
            <person name="Maruya T."/>
        </authorList>
    </citation>
    <scope>NUCLEOTIDE SEQUENCE [LARGE SCALE GENOMIC DNA]</scope>
    <source>
        <strain evidence="4 5">MrB4</strain>
    </source>
</reference>
<evidence type="ECO:0000256" key="2">
    <source>
        <dbReference type="SAM" id="MobiDB-lite"/>
    </source>
</evidence>
<dbReference type="PANTHER" id="PTHR38043">
    <property type="entry name" value="PROTEIN HEMX"/>
    <property type="match status" value="1"/>
</dbReference>
<dbReference type="AlphaFoldDB" id="A0A679G7V5"/>
<keyword evidence="3" id="KW-1133">Transmembrane helix</keyword>
<accession>A0A679G7V5</accession>